<feature type="domain" description="Transmembrane protein 127 transmembrane region" evidence="2">
    <location>
        <begin position="100"/>
        <end position="212"/>
    </location>
</feature>
<dbReference type="Pfam" id="PF20517">
    <property type="entry name" value="TMEM127"/>
    <property type="match status" value="1"/>
</dbReference>
<dbReference type="AlphaFoldDB" id="A0A131XC36"/>
<dbReference type="EMBL" id="GEFH01004659">
    <property type="protein sequence ID" value="JAP63922.1"/>
    <property type="molecule type" value="mRNA"/>
</dbReference>
<protein>
    <submittedName>
        <fullName evidence="3">Putative conserved plasma membrane protein</fullName>
    </submittedName>
</protein>
<dbReference type="PANTHER" id="PTHR28358:SF1">
    <property type="entry name" value="TRANSMEMBRANE PROTEIN 127"/>
    <property type="match status" value="1"/>
</dbReference>
<keyword evidence="1" id="KW-1133">Transmembrane helix</keyword>
<feature type="transmembrane region" description="Helical" evidence="1">
    <location>
        <begin position="111"/>
        <end position="134"/>
    </location>
</feature>
<dbReference type="PANTHER" id="PTHR28358">
    <property type="entry name" value="TRANSMEMBRANE PROTEIN 127"/>
    <property type="match status" value="1"/>
</dbReference>
<feature type="transmembrane region" description="Helical" evidence="1">
    <location>
        <begin position="146"/>
        <end position="167"/>
    </location>
</feature>
<evidence type="ECO:0000259" key="2">
    <source>
        <dbReference type="Pfam" id="PF20517"/>
    </source>
</evidence>
<accession>A0A131XC36</accession>
<feature type="transmembrane region" description="Helical" evidence="1">
    <location>
        <begin position="187"/>
        <end position="212"/>
    </location>
</feature>
<evidence type="ECO:0000313" key="3">
    <source>
        <dbReference type="EMBL" id="JAP63922.1"/>
    </source>
</evidence>
<dbReference type="InterPro" id="IPR033331">
    <property type="entry name" value="TMEM127"/>
</dbReference>
<dbReference type="InterPro" id="IPR046795">
    <property type="entry name" value="TMEM127_TM"/>
</dbReference>
<organism evidence="3">
    <name type="scientific">Hyalomma excavatum</name>
    <dbReference type="NCBI Taxonomy" id="257692"/>
    <lineage>
        <taxon>Eukaryota</taxon>
        <taxon>Metazoa</taxon>
        <taxon>Ecdysozoa</taxon>
        <taxon>Arthropoda</taxon>
        <taxon>Chelicerata</taxon>
        <taxon>Arachnida</taxon>
        <taxon>Acari</taxon>
        <taxon>Parasitiformes</taxon>
        <taxon>Ixodida</taxon>
        <taxon>Ixodoidea</taxon>
        <taxon>Ixodidae</taxon>
        <taxon>Hyalomminae</taxon>
        <taxon>Hyalomma</taxon>
    </lineage>
</organism>
<feature type="transmembrane region" description="Helical" evidence="1">
    <location>
        <begin position="25"/>
        <end position="43"/>
    </location>
</feature>
<reference evidence="3" key="1">
    <citation type="journal article" date="2017" name="Ticks Tick Borne Dis.">
        <title>An insight into the sialome of Hyalomma excavatum.</title>
        <authorList>
            <person name="Ribeiro J.M."/>
            <person name="Slovak M."/>
            <person name="Francischetti I.M."/>
        </authorList>
    </citation>
    <scope>NUCLEOTIDE SEQUENCE</scope>
    <source>
        <strain evidence="3">Samish</strain>
        <tissue evidence="3">Salivary glands</tissue>
    </source>
</reference>
<keyword evidence="1" id="KW-0812">Transmembrane</keyword>
<name>A0A131XC36_9ACAR</name>
<evidence type="ECO:0000256" key="1">
    <source>
        <dbReference type="SAM" id="Phobius"/>
    </source>
</evidence>
<sequence>MPLERAAARHHRPHHWRLKERERNLLAAVLSIVVIATLSTALVHPRWFYLQGGGCGHKYLGVQNFFYVGYFEVFPRHFVNGPSRLPSYVYYGWNEVMKDCVTPTIVSLQRVLIVLCFLAIVSSLLQFFMDALGVTYKWLRAIRRNAFCSIVTVGLCLGIVGTCYYISTLMEVQQEMTKPSRSSRVEVSFSVSYHLVAAAGAAAVLAAGANLLARPVPMTRLGDSAIDSLLLDDDFSRETFVVGISHSEMWPYRQDLTHLHSLPPLPPYSP</sequence>
<proteinExistence type="evidence at transcript level"/>
<dbReference type="GO" id="GO:0016020">
    <property type="term" value="C:membrane"/>
    <property type="evidence" value="ECO:0007669"/>
    <property type="project" value="TreeGrafter"/>
</dbReference>
<keyword evidence="1" id="KW-0472">Membrane</keyword>
<dbReference type="Gene3D" id="1.20.140.150">
    <property type="match status" value="1"/>
</dbReference>
<dbReference type="GO" id="GO:0008285">
    <property type="term" value="P:negative regulation of cell population proliferation"/>
    <property type="evidence" value="ECO:0007669"/>
    <property type="project" value="InterPro"/>
</dbReference>
<dbReference type="GO" id="GO:0032007">
    <property type="term" value="P:negative regulation of TOR signaling"/>
    <property type="evidence" value="ECO:0007669"/>
    <property type="project" value="InterPro"/>
</dbReference>